<dbReference type="RefSeq" id="XP_001887858.1">
    <property type="nucleotide sequence ID" value="XM_001887823.1"/>
</dbReference>
<dbReference type="Proteomes" id="UP000001194">
    <property type="component" value="Unassembled WGS sequence"/>
</dbReference>
<keyword evidence="1" id="KW-0175">Coiled coil</keyword>
<evidence type="ECO:0000256" key="2">
    <source>
        <dbReference type="SAM" id="MobiDB-lite"/>
    </source>
</evidence>
<evidence type="ECO:0000313" key="3">
    <source>
        <dbReference type="EMBL" id="EDR01506.1"/>
    </source>
</evidence>
<name>B0DV31_LACBS</name>
<dbReference type="InParanoid" id="B0DV31"/>
<dbReference type="HOGENOM" id="CLU_2542964_0_0_1"/>
<dbReference type="GeneID" id="6083480"/>
<feature type="region of interest" description="Disordered" evidence="2">
    <location>
        <begin position="1"/>
        <end position="31"/>
    </location>
</feature>
<keyword evidence="4" id="KW-1185">Reference proteome</keyword>
<accession>B0DV31</accession>
<evidence type="ECO:0000313" key="4">
    <source>
        <dbReference type="Proteomes" id="UP000001194"/>
    </source>
</evidence>
<protein>
    <submittedName>
        <fullName evidence="3">Predicted protein</fullName>
    </submittedName>
</protein>
<dbReference type="EMBL" id="DS547138">
    <property type="protein sequence ID" value="EDR01506.1"/>
    <property type="molecule type" value="Genomic_DNA"/>
</dbReference>
<feature type="coiled-coil region" evidence="1">
    <location>
        <begin position="53"/>
        <end position="80"/>
    </location>
</feature>
<dbReference type="OrthoDB" id="3365698at2759"/>
<evidence type="ECO:0000256" key="1">
    <source>
        <dbReference type="SAM" id="Coils"/>
    </source>
</evidence>
<gene>
    <name evidence="3" type="ORF">LACBIDRAFT_310786</name>
</gene>
<dbReference type="AlphaFoldDB" id="B0DV31"/>
<organism evidence="4">
    <name type="scientific">Laccaria bicolor (strain S238N-H82 / ATCC MYA-4686)</name>
    <name type="common">Bicoloured deceiver</name>
    <name type="synonym">Laccaria laccata var. bicolor</name>
    <dbReference type="NCBI Taxonomy" id="486041"/>
    <lineage>
        <taxon>Eukaryota</taxon>
        <taxon>Fungi</taxon>
        <taxon>Dikarya</taxon>
        <taxon>Basidiomycota</taxon>
        <taxon>Agaricomycotina</taxon>
        <taxon>Agaricomycetes</taxon>
        <taxon>Agaricomycetidae</taxon>
        <taxon>Agaricales</taxon>
        <taxon>Agaricineae</taxon>
        <taxon>Hydnangiaceae</taxon>
        <taxon>Laccaria</taxon>
    </lineage>
</organism>
<reference evidence="3 4" key="1">
    <citation type="journal article" date="2008" name="Nature">
        <title>The genome of Laccaria bicolor provides insights into mycorrhizal symbiosis.</title>
        <authorList>
            <person name="Martin F."/>
            <person name="Aerts A."/>
            <person name="Ahren D."/>
            <person name="Brun A."/>
            <person name="Danchin E.G.J."/>
            <person name="Duchaussoy F."/>
            <person name="Gibon J."/>
            <person name="Kohler A."/>
            <person name="Lindquist E."/>
            <person name="Pereda V."/>
            <person name="Salamov A."/>
            <person name="Shapiro H.J."/>
            <person name="Wuyts J."/>
            <person name="Blaudez D."/>
            <person name="Buee M."/>
            <person name="Brokstein P."/>
            <person name="Canbaeck B."/>
            <person name="Cohen D."/>
            <person name="Courty P.E."/>
            <person name="Coutinho P.M."/>
            <person name="Delaruelle C."/>
            <person name="Detter J.C."/>
            <person name="Deveau A."/>
            <person name="DiFazio S."/>
            <person name="Duplessis S."/>
            <person name="Fraissinet-Tachet L."/>
            <person name="Lucic E."/>
            <person name="Frey-Klett P."/>
            <person name="Fourrey C."/>
            <person name="Feussner I."/>
            <person name="Gay G."/>
            <person name="Grimwood J."/>
            <person name="Hoegger P.J."/>
            <person name="Jain P."/>
            <person name="Kilaru S."/>
            <person name="Labbe J."/>
            <person name="Lin Y.C."/>
            <person name="Legue V."/>
            <person name="Le Tacon F."/>
            <person name="Marmeisse R."/>
            <person name="Melayah D."/>
            <person name="Montanini B."/>
            <person name="Muratet M."/>
            <person name="Nehls U."/>
            <person name="Niculita-Hirzel H."/>
            <person name="Oudot-Le Secq M.P."/>
            <person name="Peter M."/>
            <person name="Quesneville H."/>
            <person name="Rajashekar B."/>
            <person name="Reich M."/>
            <person name="Rouhier N."/>
            <person name="Schmutz J."/>
            <person name="Yin T."/>
            <person name="Chalot M."/>
            <person name="Henrissat B."/>
            <person name="Kuees U."/>
            <person name="Lucas S."/>
            <person name="Van de Peer Y."/>
            <person name="Podila G.K."/>
            <person name="Polle A."/>
            <person name="Pukkila P.J."/>
            <person name="Richardson P.M."/>
            <person name="Rouze P."/>
            <person name="Sanders I.R."/>
            <person name="Stajich J.E."/>
            <person name="Tunlid A."/>
            <person name="Tuskan G."/>
            <person name="Grigoriev I.V."/>
        </authorList>
    </citation>
    <scope>NUCLEOTIDE SEQUENCE [LARGE SCALE GENOMIC DNA]</scope>
    <source>
        <strain evidence="4">S238N-H82 / ATCC MYA-4686</strain>
    </source>
</reference>
<dbReference type="KEGG" id="lbc:LACBIDRAFT_310786"/>
<proteinExistence type="predicted"/>
<sequence length="83" mass="9379">MSQNPPTTVSPKQPSATTQIDSPYASNLHTNYTPTESETLQIKQLLSEPLKRLSSLDAEIDRVQSILDELHHERRALSDEIEH</sequence>